<proteinExistence type="predicted"/>
<dbReference type="EMBL" id="CP006955">
    <property type="protein sequence ID" value="AHG83348.1"/>
    <property type="molecule type" value="Genomic_DNA"/>
</dbReference>
<evidence type="ECO:0000313" key="1">
    <source>
        <dbReference type="EMBL" id="AHG83348.1"/>
    </source>
</evidence>
<name>A0ABM5PAE2_BIBTR</name>
<sequence length="39" mass="4653">MNNQTVRIKTKIPYKSKNFPRQALVFSKNFANILMKIRI</sequence>
<protein>
    <submittedName>
        <fullName evidence="1">Uncharacterized protein</fullName>
    </submittedName>
</protein>
<evidence type="ECO:0000313" key="2">
    <source>
        <dbReference type="Proteomes" id="UP000019092"/>
    </source>
</evidence>
<gene>
    <name evidence="1" type="ORF">F543_4840</name>
</gene>
<dbReference type="Proteomes" id="UP000019092">
    <property type="component" value="Chromosome"/>
</dbReference>
<accession>A0ABM5PAE2</accession>
<organism evidence="1 2">
    <name type="scientific">Bibersteinia trehalosi USDA-ARS-USMARC-189</name>
    <dbReference type="NCBI Taxonomy" id="1263831"/>
    <lineage>
        <taxon>Bacteria</taxon>
        <taxon>Pseudomonadati</taxon>
        <taxon>Pseudomonadota</taxon>
        <taxon>Gammaproteobacteria</taxon>
        <taxon>Pasteurellales</taxon>
        <taxon>Pasteurellaceae</taxon>
        <taxon>Bibersteinia</taxon>
    </lineage>
</organism>
<reference evidence="1 2" key="1">
    <citation type="submission" date="2013-12" db="EMBL/GenBank/DDBJ databases">
        <title>Annotation of the Bibersteinia trehalosi USDA-ARS-USMARC-189 complete genome.</title>
        <authorList>
            <person name="Harhay G.P."/>
            <person name="McVey S."/>
            <person name="Clawson M.L."/>
            <person name="Bono J."/>
            <person name="Heaton M.P."/>
            <person name="Chitko-Mckown C.G."/>
            <person name="Harhay D.M."/>
            <person name="Smith T.P.L."/>
        </authorList>
    </citation>
    <scope>NUCLEOTIDE SEQUENCE [LARGE SCALE GENOMIC DNA]</scope>
    <source>
        <strain evidence="1 2">USDA-ARS-USMARC-189</strain>
    </source>
</reference>
<keyword evidence="2" id="KW-1185">Reference proteome</keyword>